<reference evidence="4 5" key="1">
    <citation type="submission" date="2018-05" db="EMBL/GenBank/DDBJ databases">
        <title>Acuticoccus sediminis sp. nov., isolated from deep-sea sediment of Indian Ocean.</title>
        <authorList>
            <person name="Liu X."/>
            <person name="Lai Q."/>
            <person name="Du Y."/>
            <person name="Sun F."/>
            <person name="Zhang X."/>
            <person name="Wang S."/>
            <person name="Shao Z."/>
        </authorList>
    </citation>
    <scope>NUCLEOTIDE SEQUENCE [LARGE SCALE GENOMIC DNA]</scope>
    <source>
        <strain evidence="4 5">PTG4-2</strain>
    </source>
</reference>
<dbReference type="OrthoDB" id="1821130at2"/>
<organism evidence="4 5">
    <name type="scientific">Acuticoccus sediminis</name>
    <dbReference type="NCBI Taxonomy" id="2184697"/>
    <lineage>
        <taxon>Bacteria</taxon>
        <taxon>Pseudomonadati</taxon>
        <taxon>Pseudomonadota</taxon>
        <taxon>Alphaproteobacteria</taxon>
        <taxon>Hyphomicrobiales</taxon>
        <taxon>Amorphaceae</taxon>
        <taxon>Acuticoccus</taxon>
    </lineage>
</organism>
<dbReference type="RefSeq" id="WP_111344209.1">
    <property type="nucleotide sequence ID" value="NZ_QHHQ01000001.1"/>
</dbReference>
<dbReference type="GO" id="GO:0016747">
    <property type="term" value="F:acyltransferase activity, transferring groups other than amino-acyl groups"/>
    <property type="evidence" value="ECO:0007669"/>
    <property type="project" value="InterPro"/>
</dbReference>
<dbReference type="Gene3D" id="3.40.630.30">
    <property type="match status" value="1"/>
</dbReference>
<proteinExistence type="predicted"/>
<dbReference type="InterPro" id="IPR000182">
    <property type="entry name" value="GNAT_dom"/>
</dbReference>
<dbReference type="PANTHER" id="PTHR43877">
    <property type="entry name" value="AMINOALKYLPHOSPHONATE N-ACETYLTRANSFERASE-RELATED-RELATED"/>
    <property type="match status" value="1"/>
</dbReference>
<dbReference type="PROSITE" id="PS51186">
    <property type="entry name" value="GNAT"/>
    <property type="match status" value="1"/>
</dbReference>
<evidence type="ECO:0000313" key="5">
    <source>
        <dbReference type="Proteomes" id="UP000249590"/>
    </source>
</evidence>
<keyword evidence="5" id="KW-1185">Reference proteome</keyword>
<comment type="caution">
    <text evidence="4">The sequence shown here is derived from an EMBL/GenBank/DDBJ whole genome shotgun (WGS) entry which is preliminary data.</text>
</comment>
<dbReference type="NCBIfam" id="NF002959">
    <property type="entry name" value="PRK03624.1"/>
    <property type="match status" value="1"/>
</dbReference>
<evidence type="ECO:0000313" key="4">
    <source>
        <dbReference type="EMBL" id="RAI04578.1"/>
    </source>
</evidence>
<evidence type="ECO:0000259" key="3">
    <source>
        <dbReference type="PROSITE" id="PS51186"/>
    </source>
</evidence>
<protein>
    <submittedName>
        <fullName evidence="4">GNAT family acetyltransferase</fullName>
    </submittedName>
</protein>
<name>A0A8B2NWL9_9HYPH</name>
<dbReference type="PANTHER" id="PTHR43877:SF2">
    <property type="entry name" value="AMINOALKYLPHOSPHONATE N-ACETYLTRANSFERASE-RELATED"/>
    <property type="match status" value="1"/>
</dbReference>
<dbReference type="Pfam" id="PF00583">
    <property type="entry name" value="Acetyltransf_1"/>
    <property type="match status" value="1"/>
</dbReference>
<feature type="domain" description="N-acetyltransferase" evidence="3">
    <location>
        <begin position="1"/>
        <end position="139"/>
    </location>
</feature>
<dbReference type="Proteomes" id="UP000249590">
    <property type="component" value="Unassembled WGS sequence"/>
</dbReference>
<dbReference type="InterPro" id="IPR050832">
    <property type="entry name" value="Bact_Acetyltransf"/>
</dbReference>
<accession>A0A8B2NWL9</accession>
<dbReference type="SUPFAM" id="SSF55729">
    <property type="entry name" value="Acyl-CoA N-acyltransferases (Nat)"/>
    <property type="match status" value="1"/>
</dbReference>
<dbReference type="EMBL" id="QHHQ01000001">
    <property type="protein sequence ID" value="RAI04578.1"/>
    <property type="molecule type" value="Genomic_DNA"/>
</dbReference>
<sequence>MDVEPDAAGEMPALVGEIVALWEACRLTRPWNDPVADLRLAARGPDSTVLLGRIAGRLAASVMVGHDGHRGSVYYVAVAPHAQGGGAGRAMMAAAEEWLKARNVPKLNLMVRRENVAVKEFYAALGYGEEDVMVLSKRF</sequence>
<evidence type="ECO:0000256" key="2">
    <source>
        <dbReference type="ARBA" id="ARBA00023315"/>
    </source>
</evidence>
<dbReference type="InterPro" id="IPR016181">
    <property type="entry name" value="Acyl_CoA_acyltransferase"/>
</dbReference>
<gene>
    <name evidence="4" type="ORF">DLJ53_08040</name>
</gene>
<dbReference type="AlphaFoldDB" id="A0A8B2NWL9"/>
<evidence type="ECO:0000256" key="1">
    <source>
        <dbReference type="ARBA" id="ARBA00022679"/>
    </source>
</evidence>
<keyword evidence="2" id="KW-0012">Acyltransferase</keyword>
<keyword evidence="1 4" id="KW-0808">Transferase</keyword>